<evidence type="ECO:0000256" key="12">
    <source>
        <dbReference type="HAMAP-Rule" id="MF_00486"/>
    </source>
</evidence>
<dbReference type="Pfam" id="PF02289">
    <property type="entry name" value="MCH"/>
    <property type="match status" value="1"/>
</dbReference>
<dbReference type="Gene3D" id="3.30.1030.10">
    <property type="entry name" value="Methenyltetrahydromethanopterin Cyclohydrolase, Chain A, domain 2"/>
    <property type="match status" value="1"/>
</dbReference>
<dbReference type="UniPathway" id="UPA00562">
    <property type="reaction ID" value="UER00703"/>
</dbReference>
<gene>
    <name evidence="12" type="primary">mch</name>
    <name evidence="13" type="ORF">CQW49_13495</name>
</gene>
<dbReference type="RefSeq" id="WP_003608953.1">
    <property type="nucleotide sequence ID" value="NZ_ADVE02000001.1"/>
</dbReference>
<dbReference type="EMBL" id="CP023737">
    <property type="protein sequence ID" value="ATQ68780.1"/>
    <property type="molecule type" value="Genomic_DNA"/>
</dbReference>
<evidence type="ECO:0000256" key="6">
    <source>
        <dbReference type="ARBA" id="ARBA00020597"/>
    </source>
</evidence>
<evidence type="ECO:0000256" key="3">
    <source>
        <dbReference type="ARBA" id="ARBA00005087"/>
    </source>
</evidence>
<evidence type="ECO:0000256" key="10">
    <source>
        <dbReference type="ARBA" id="ARBA00030468"/>
    </source>
</evidence>
<dbReference type="Gene3D" id="3.10.340.11">
    <property type="entry name" value="Methenyltetrahydromethanopterin Cyclohydrolase, Chain A, domain 1"/>
    <property type="match status" value="1"/>
</dbReference>
<keyword evidence="9 12" id="KW-0378">Hydrolase</keyword>
<accession>A0A2D2D1C5</accession>
<proteinExistence type="inferred from homology"/>
<evidence type="ECO:0000256" key="1">
    <source>
        <dbReference type="ARBA" id="ARBA00004058"/>
    </source>
</evidence>
<keyword evidence="7 12" id="KW-0963">Cytoplasm</keyword>
<evidence type="ECO:0000256" key="5">
    <source>
        <dbReference type="ARBA" id="ARBA00012765"/>
    </source>
</evidence>
<dbReference type="GO" id="GO:0018759">
    <property type="term" value="F:methenyltetrahydromethanopterin cyclohydrolase activity"/>
    <property type="evidence" value="ECO:0007669"/>
    <property type="project" value="UniProtKB-UniRule"/>
</dbReference>
<dbReference type="GO" id="GO:0046294">
    <property type="term" value="P:formaldehyde catabolic process"/>
    <property type="evidence" value="ECO:0007669"/>
    <property type="project" value="UniProtKB-UniRule"/>
</dbReference>
<comment type="pathway">
    <text evidence="3 12">One-carbon metabolism; formaldehyde degradation; formate from formaldehyde (H(4)MPT route): step 3/5.</text>
</comment>
<comment type="similarity">
    <text evidence="4 12">Belongs to the MCH family.</text>
</comment>
<dbReference type="HAMAP" id="MF_00486">
    <property type="entry name" value="McH"/>
    <property type="match status" value="1"/>
</dbReference>
<organism evidence="13 14">
    <name type="scientific">Methylosinus trichosporium (strain ATCC 35070 / NCIMB 11131 / UNIQEM 75 / OB3b)</name>
    <dbReference type="NCBI Taxonomy" id="595536"/>
    <lineage>
        <taxon>Bacteria</taxon>
        <taxon>Pseudomonadati</taxon>
        <taxon>Pseudomonadota</taxon>
        <taxon>Alphaproteobacteria</taxon>
        <taxon>Hyphomicrobiales</taxon>
        <taxon>Methylocystaceae</taxon>
        <taxon>Methylosinus</taxon>
    </lineage>
</organism>
<dbReference type="SUPFAM" id="SSF56199">
    <property type="entry name" value="Methenyltetrahydromethanopterin cyclohydrolase"/>
    <property type="match status" value="1"/>
</dbReference>
<dbReference type="AlphaFoldDB" id="A0A2D2D1C5"/>
<protein>
    <recommendedName>
        <fullName evidence="6 12">Methenyltetrahydromethanopterin cyclohydrolase</fullName>
        <ecNumber evidence="5 12">3.5.4.27</ecNumber>
    </recommendedName>
    <alternativeName>
        <fullName evidence="10 12">Methenyl-H4MPT cyclohydrolase</fullName>
    </alternativeName>
</protein>
<dbReference type="GO" id="GO:0006730">
    <property type="term" value="P:one-carbon metabolic process"/>
    <property type="evidence" value="ECO:0007669"/>
    <property type="project" value="UniProtKB-UniRule"/>
</dbReference>
<dbReference type="NCBIfam" id="TIGR03120">
    <property type="entry name" value="one_C_mch"/>
    <property type="match status" value="1"/>
</dbReference>
<reference evidence="14" key="1">
    <citation type="submission" date="2017-10" db="EMBL/GenBank/DDBJ databases">
        <title>Completed PacBio SMRT sequence of Methylosinus trichosporium OB3b reveals presence of a third large plasmid.</title>
        <authorList>
            <person name="Charles T.C."/>
            <person name="Lynch M.D.J."/>
            <person name="Heil J.R."/>
            <person name="Cheng J."/>
        </authorList>
    </citation>
    <scope>NUCLEOTIDE SEQUENCE [LARGE SCALE GENOMIC DNA]</scope>
    <source>
        <strain evidence="14">OB3b</strain>
    </source>
</reference>
<keyword evidence="14" id="KW-1185">Reference proteome</keyword>
<dbReference type="KEGG" id="mtw:CQW49_13495"/>
<dbReference type="InterPro" id="IPR003209">
    <property type="entry name" value="METHMP_CycHdrlase"/>
</dbReference>
<evidence type="ECO:0000313" key="14">
    <source>
        <dbReference type="Proteomes" id="UP000230709"/>
    </source>
</evidence>
<dbReference type="STRING" id="595536.GCA_000178815_02464"/>
<evidence type="ECO:0000256" key="8">
    <source>
        <dbReference type="ARBA" id="ARBA00022563"/>
    </source>
</evidence>
<evidence type="ECO:0000256" key="11">
    <source>
        <dbReference type="ARBA" id="ARBA00048684"/>
    </source>
</evidence>
<evidence type="ECO:0000256" key="7">
    <source>
        <dbReference type="ARBA" id="ARBA00022490"/>
    </source>
</evidence>
<dbReference type="Proteomes" id="UP000230709">
    <property type="component" value="Chromosome"/>
</dbReference>
<evidence type="ECO:0000256" key="9">
    <source>
        <dbReference type="ARBA" id="ARBA00022801"/>
    </source>
</evidence>
<dbReference type="CDD" id="cd00545">
    <property type="entry name" value="MCH"/>
    <property type="match status" value="1"/>
</dbReference>
<dbReference type="GO" id="GO:0005737">
    <property type="term" value="C:cytoplasm"/>
    <property type="evidence" value="ECO:0007669"/>
    <property type="project" value="UniProtKB-SubCell"/>
</dbReference>
<comment type="subcellular location">
    <subcellularLocation>
        <location evidence="2 12">Cytoplasm</location>
    </subcellularLocation>
</comment>
<sequence length="325" mass="34103">MTGTLDKTGRATASVNLLAGEIVDRLAAGAERYRVAVSRGSLGELLIDAGAKVAGGVDAGLLLTEICLGGLGKVTLAPAPGQTNWPFWLTVTSNDPVVACLASQYAGWSLSHEKFFALGSGPGRSLARKEPLFQELPYEDSASRATIVLEAGAPPPEPVVAKVAESCGVSPDKLAFIYAPTQSLAGSVQVVGRVLEVALHKAHELKFPLEHIVDGIATAPLSPPHPDFVTAMGRTNDAIIYSGRAHLFVRGSAEAAKALAEKLPSSNSRDYGRPFAEIFKAYKGDFYKIDPSLFSPAEAIVTAVETGETFRAGAIDEKLLDASFG</sequence>
<evidence type="ECO:0000256" key="4">
    <source>
        <dbReference type="ARBA" id="ARBA00006902"/>
    </source>
</evidence>
<keyword evidence="8 12" id="KW-0554">One-carbon metabolism</keyword>
<name>A0A2D2D1C5_METT3</name>
<comment type="catalytic activity">
    <reaction evidence="11 12">
        <text>5,10-methenyl-5,6,7,8-tetrahydromethanopterin + H2O = N(5)-formyl-5,6,7,8-tetrahydromethanopterin + H(+)</text>
        <dbReference type="Rhea" id="RHEA:19053"/>
        <dbReference type="ChEBI" id="CHEBI:15377"/>
        <dbReference type="ChEBI" id="CHEBI:15378"/>
        <dbReference type="ChEBI" id="CHEBI:58018"/>
        <dbReference type="ChEBI" id="CHEBI:58337"/>
        <dbReference type="EC" id="3.5.4.27"/>
    </reaction>
</comment>
<dbReference type="EC" id="3.5.4.27" evidence="5 12"/>
<evidence type="ECO:0000313" key="13">
    <source>
        <dbReference type="EMBL" id="ATQ68780.1"/>
    </source>
</evidence>
<evidence type="ECO:0000256" key="2">
    <source>
        <dbReference type="ARBA" id="ARBA00004496"/>
    </source>
</evidence>
<comment type="function">
    <text evidence="1 12">Catalyzes the hydrolysis of methenyl-H(4)MPT(+) to 5-formyl-H(4)MPT.</text>
</comment>